<dbReference type="Proteomes" id="UP000726737">
    <property type="component" value="Unassembled WGS sequence"/>
</dbReference>
<name>A0A9P6QCQ0_9FUNG</name>
<dbReference type="InterPro" id="IPR021520">
    <property type="entry name" value="Stealth_CR2"/>
</dbReference>
<dbReference type="PANTHER" id="PTHR24045">
    <property type="match status" value="1"/>
</dbReference>
<comment type="caution">
    <text evidence="6">The sequence shown here is derived from an EMBL/GenBank/DDBJ whole genome shotgun (WGS) entry which is preliminary data.</text>
</comment>
<keyword evidence="2" id="KW-0808">Transferase</keyword>
<comment type="similarity">
    <text evidence="1">Belongs to the stealth family.</text>
</comment>
<gene>
    <name evidence="6" type="ORF">BG011_009430</name>
</gene>
<dbReference type="AlphaFoldDB" id="A0A9P6QCQ0"/>
<evidence type="ECO:0000259" key="3">
    <source>
        <dbReference type="Pfam" id="PF11380"/>
    </source>
</evidence>
<accession>A0A9P6QCQ0</accession>
<dbReference type="GO" id="GO:0046835">
    <property type="term" value="P:carbohydrate phosphorylation"/>
    <property type="evidence" value="ECO:0007669"/>
    <property type="project" value="TreeGrafter"/>
</dbReference>
<dbReference type="Pfam" id="PF11380">
    <property type="entry name" value="Stealth_CR2"/>
    <property type="match status" value="1"/>
</dbReference>
<dbReference type="GO" id="GO:0003976">
    <property type="term" value="F:UDP-N-acetylglucosamine-lysosomal-enzyme N-acetylglucosaminephosphotransferase activity"/>
    <property type="evidence" value="ECO:0007669"/>
    <property type="project" value="TreeGrafter"/>
</dbReference>
<dbReference type="Pfam" id="PF17102">
    <property type="entry name" value="Stealth_CR3"/>
    <property type="match status" value="1"/>
</dbReference>
<feature type="domain" description="Stealth protein CR2 conserved region 2" evidence="3">
    <location>
        <begin position="1"/>
        <end position="104"/>
    </location>
</feature>
<reference evidence="6" key="1">
    <citation type="journal article" date="2020" name="Fungal Divers.">
        <title>Resolving the Mortierellaceae phylogeny through synthesis of multi-gene phylogenetics and phylogenomics.</title>
        <authorList>
            <person name="Vandepol N."/>
            <person name="Liber J."/>
            <person name="Desiro A."/>
            <person name="Na H."/>
            <person name="Kennedy M."/>
            <person name="Barry K."/>
            <person name="Grigoriev I.V."/>
            <person name="Miller A.N."/>
            <person name="O'Donnell K."/>
            <person name="Stajich J.E."/>
            <person name="Bonito G."/>
        </authorList>
    </citation>
    <scope>NUCLEOTIDE SEQUENCE</scope>
    <source>
        <strain evidence="6">KOD948</strain>
    </source>
</reference>
<dbReference type="GO" id="GO:0005794">
    <property type="term" value="C:Golgi apparatus"/>
    <property type="evidence" value="ECO:0007669"/>
    <property type="project" value="TreeGrafter"/>
</dbReference>
<feature type="domain" description="Stealth protein CR4 conserved region 4" evidence="5">
    <location>
        <begin position="447"/>
        <end position="489"/>
    </location>
</feature>
<dbReference type="InterPro" id="IPR047141">
    <property type="entry name" value="Stealth"/>
</dbReference>
<protein>
    <recommendedName>
        <fullName evidence="8">Stealth protein CR2 conserved region 2 domain-containing protein</fullName>
    </recommendedName>
</protein>
<feature type="domain" description="Stealth protein CR3 conserved region 3" evidence="4">
    <location>
        <begin position="159"/>
        <end position="210"/>
    </location>
</feature>
<dbReference type="InterPro" id="IPR031357">
    <property type="entry name" value="Stealth_CR3"/>
</dbReference>
<dbReference type="Pfam" id="PF17103">
    <property type="entry name" value="Stealth_CR4"/>
    <property type="match status" value="1"/>
</dbReference>
<proteinExistence type="inferred from homology"/>
<evidence type="ECO:0000313" key="6">
    <source>
        <dbReference type="EMBL" id="KAG0263033.1"/>
    </source>
</evidence>
<dbReference type="InterPro" id="IPR031356">
    <property type="entry name" value="Stealth_CR4"/>
</dbReference>
<evidence type="ECO:0000313" key="7">
    <source>
        <dbReference type="Proteomes" id="UP000726737"/>
    </source>
</evidence>
<evidence type="ECO:0000259" key="5">
    <source>
        <dbReference type="Pfam" id="PF17103"/>
    </source>
</evidence>
<evidence type="ECO:0008006" key="8">
    <source>
        <dbReference type="Google" id="ProtNLM"/>
    </source>
</evidence>
<dbReference type="OrthoDB" id="263283at2759"/>
<sequence>MDELRYSIRSVAEYAKDMYRQVYFLATEVEPGVGQRPDWLASTMDVIRPVNHRTIFQNSTHLPSFNSLAIESQIHHIPGLTDIFMYLNDDVFLGTTMLGSDIWTALYGFVFHMEGSLLVPPTIRPTENNPLNVGEWSSLQYSNYLLSKRFGPRYRAYLAHVPHVLSVSMLKEMQEQWPEDFDSTSSHRFRGEGEARDIQASFFMAHYVLEKLRETQLESYWLHRLDANQDGVLDWNERKALIQLVQRWNQNQQQDNLKIRHSRPTMIAGHDQVLKRIGVPLSGSTIYQLAGLDGYPFLLRGADTSRTIPVVPFNNAEGKQQQPQTPYMRYERPQTRTCQLDLSFCFGGEFMDPNINSIPAFESKRIFHRLAFEEFHCGDCLLEVLMQHGDTGMGAWMPLDEQSDAFREVARKVARYNYVLGTSDYSFMALQGPEGSQKNLDNLLAAKDRKAFFCINDDFPDNPALQIQMLGIFKSFLDRRFPTPSPWEKQ</sequence>
<dbReference type="PANTHER" id="PTHR24045:SF0">
    <property type="entry name" value="N-ACETYLGLUCOSAMINE-1-PHOSPHOTRANSFERASE SUBUNITS ALPHA_BETA"/>
    <property type="match status" value="1"/>
</dbReference>
<keyword evidence="7" id="KW-1185">Reference proteome</keyword>
<evidence type="ECO:0000256" key="2">
    <source>
        <dbReference type="ARBA" id="ARBA00022679"/>
    </source>
</evidence>
<evidence type="ECO:0000259" key="4">
    <source>
        <dbReference type="Pfam" id="PF17102"/>
    </source>
</evidence>
<evidence type="ECO:0000256" key="1">
    <source>
        <dbReference type="ARBA" id="ARBA00007583"/>
    </source>
</evidence>
<organism evidence="6 7">
    <name type="scientific">Mortierella polycephala</name>
    <dbReference type="NCBI Taxonomy" id="41804"/>
    <lineage>
        <taxon>Eukaryota</taxon>
        <taxon>Fungi</taxon>
        <taxon>Fungi incertae sedis</taxon>
        <taxon>Mucoromycota</taxon>
        <taxon>Mortierellomycotina</taxon>
        <taxon>Mortierellomycetes</taxon>
        <taxon>Mortierellales</taxon>
        <taxon>Mortierellaceae</taxon>
        <taxon>Mortierella</taxon>
    </lineage>
</organism>
<dbReference type="EMBL" id="JAAAJA010000084">
    <property type="protein sequence ID" value="KAG0263033.1"/>
    <property type="molecule type" value="Genomic_DNA"/>
</dbReference>